<proteinExistence type="predicted"/>
<feature type="compositionally biased region" description="Acidic residues" evidence="1">
    <location>
        <begin position="85"/>
        <end position="96"/>
    </location>
</feature>
<protein>
    <submittedName>
        <fullName evidence="4">Uncharacterized protein</fullName>
    </submittedName>
</protein>
<evidence type="ECO:0000256" key="3">
    <source>
        <dbReference type="SAM" id="SignalP"/>
    </source>
</evidence>
<feature type="chain" id="PRO_5025597535" evidence="3">
    <location>
        <begin position="31"/>
        <end position="126"/>
    </location>
</feature>
<evidence type="ECO:0000256" key="1">
    <source>
        <dbReference type="SAM" id="MobiDB-lite"/>
    </source>
</evidence>
<keyword evidence="2" id="KW-0812">Transmembrane</keyword>
<dbReference type="AlphaFoldDB" id="A0A6A5BJM3"/>
<name>A0A6A5BJM3_NAEFO</name>
<feature type="compositionally biased region" description="Polar residues" evidence="1">
    <location>
        <begin position="108"/>
        <end position="126"/>
    </location>
</feature>
<feature type="compositionally biased region" description="Basic and acidic residues" evidence="1">
    <location>
        <begin position="97"/>
        <end position="107"/>
    </location>
</feature>
<dbReference type="EMBL" id="VFQX01000053">
    <property type="protein sequence ID" value="KAF0974230.1"/>
    <property type="molecule type" value="Genomic_DNA"/>
</dbReference>
<keyword evidence="3" id="KW-0732">Signal</keyword>
<evidence type="ECO:0000256" key="2">
    <source>
        <dbReference type="SAM" id="Phobius"/>
    </source>
</evidence>
<dbReference type="RefSeq" id="XP_044558943.1">
    <property type="nucleotide sequence ID" value="XM_044710519.1"/>
</dbReference>
<dbReference type="VEuPathDB" id="AmoebaDB:FDP41_006840"/>
<feature type="transmembrane region" description="Helical" evidence="2">
    <location>
        <begin position="46"/>
        <end position="68"/>
    </location>
</feature>
<keyword evidence="2" id="KW-1133">Transmembrane helix</keyword>
<reference evidence="4 5" key="1">
    <citation type="journal article" date="2019" name="Sci. Rep.">
        <title>Nanopore sequencing improves the draft genome of the human pathogenic amoeba Naegleria fowleri.</title>
        <authorList>
            <person name="Liechti N."/>
            <person name="Schurch N."/>
            <person name="Bruggmann R."/>
            <person name="Wittwer M."/>
        </authorList>
    </citation>
    <scope>NUCLEOTIDE SEQUENCE [LARGE SCALE GENOMIC DNA]</scope>
    <source>
        <strain evidence="4 5">ATCC 30894</strain>
    </source>
</reference>
<organism evidence="4 5">
    <name type="scientific">Naegleria fowleri</name>
    <name type="common">Brain eating amoeba</name>
    <dbReference type="NCBI Taxonomy" id="5763"/>
    <lineage>
        <taxon>Eukaryota</taxon>
        <taxon>Discoba</taxon>
        <taxon>Heterolobosea</taxon>
        <taxon>Tetramitia</taxon>
        <taxon>Eutetramitia</taxon>
        <taxon>Vahlkampfiidae</taxon>
        <taxon>Naegleria</taxon>
    </lineage>
</organism>
<feature type="region of interest" description="Disordered" evidence="1">
    <location>
        <begin position="85"/>
        <end position="126"/>
    </location>
</feature>
<dbReference type="Proteomes" id="UP000444721">
    <property type="component" value="Unassembled WGS sequence"/>
</dbReference>
<keyword evidence="5" id="KW-1185">Reference proteome</keyword>
<feature type="signal peptide" evidence="3">
    <location>
        <begin position="1"/>
        <end position="30"/>
    </location>
</feature>
<comment type="caution">
    <text evidence="4">The sequence shown here is derived from an EMBL/GenBank/DDBJ whole genome shotgun (WGS) entry which is preliminary data.</text>
</comment>
<evidence type="ECO:0000313" key="4">
    <source>
        <dbReference type="EMBL" id="KAF0974230.1"/>
    </source>
</evidence>
<evidence type="ECO:0000313" key="5">
    <source>
        <dbReference type="Proteomes" id="UP000444721"/>
    </source>
</evidence>
<gene>
    <name evidence="4" type="ORF">FDP41_006840</name>
</gene>
<dbReference type="VEuPathDB" id="AmoebaDB:NfTy_075630"/>
<accession>A0A6A5BJM3</accession>
<dbReference type="GeneID" id="68114058"/>
<sequence>MFSSTRTNRVLFTLFLFIVTTTSLLAPVKAIDILPPHRRPFPNASIVAASIAGAIVFAGMALACLLALPRILLFIRARLMIDEEEEEAAGDGAEEGNEQKNEIELKHQQQNGANTNMAGITGNYEN</sequence>
<keyword evidence="2" id="KW-0472">Membrane</keyword>